<keyword evidence="2 10" id="KW-0812">Transmembrane</keyword>
<evidence type="ECO:0000256" key="8">
    <source>
        <dbReference type="ARBA" id="ARBA00023224"/>
    </source>
</evidence>
<keyword evidence="13" id="KW-1185">Reference proteome</keyword>
<dbReference type="InterPro" id="IPR017452">
    <property type="entry name" value="GPCR_Rhodpsn_7TM"/>
</dbReference>
<dbReference type="Gene3D" id="1.20.1070.10">
    <property type="entry name" value="Rhodopsin 7-helix transmembrane proteins"/>
    <property type="match status" value="1"/>
</dbReference>
<keyword evidence="6" id="KW-0675">Receptor</keyword>
<feature type="compositionally biased region" description="Low complexity" evidence="9">
    <location>
        <begin position="7"/>
        <end position="20"/>
    </location>
</feature>
<evidence type="ECO:0000256" key="5">
    <source>
        <dbReference type="ARBA" id="ARBA00023136"/>
    </source>
</evidence>
<evidence type="ECO:0000256" key="3">
    <source>
        <dbReference type="ARBA" id="ARBA00022989"/>
    </source>
</evidence>
<dbReference type="PROSITE" id="PS50262">
    <property type="entry name" value="G_PROTEIN_RECEP_F1_2"/>
    <property type="match status" value="1"/>
</dbReference>
<keyword evidence="5 10" id="KW-0472">Membrane</keyword>
<feature type="region of interest" description="Disordered" evidence="9">
    <location>
        <begin position="1"/>
        <end position="31"/>
    </location>
</feature>
<keyword evidence="4" id="KW-0297">G-protein coupled receptor</keyword>
<evidence type="ECO:0000256" key="4">
    <source>
        <dbReference type="ARBA" id="ARBA00023040"/>
    </source>
</evidence>
<evidence type="ECO:0000256" key="2">
    <source>
        <dbReference type="ARBA" id="ARBA00022692"/>
    </source>
</evidence>
<feature type="transmembrane region" description="Helical" evidence="10">
    <location>
        <begin position="152"/>
        <end position="170"/>
    </location>
</feature>
<evidence type="ECO:0000256" key="7">
    <source>
        <dbReference type="ARBA" id="ARBA00023180"/>
    </source>
</evidence>
<dbReference type="AlphaFoldDB" id="A0AAD7R860"/>
<dbReference type="PANTHER" id="PTHR24232:SF107">
    <property type="entry name" value="HYDROXYCARBOXYLIC ACID RECEPTOR 2-LIKE"/>
    <property type="match status" value="1"/>
</dbReference>
<feature type="transmembrane region" description="Helical" evidence="10">
    <location>
        <begin position="226"/>
        <end position="246"/>
    </location>
</feature>
<gene>
    <name evidence="12" type="ORF">AAFF_G00307000</name>
</gene>
<organism evidence="12 13">
    <name type="scientific">Aldrovandia affinis</name>
    <dbReference type="NCBI Taxonomy" id="143900"/>
    <lineage>
        <taxon>Eukaryota</taxon>
        <taxon>Metazoa</taxon>
        <taxon>Chordata</taxon>
        <taxon>Craniata</taxon>
        <taxon>Vertebrata</taxon>
        <taxon>Euteleostomi</taxon>
        <taxon>Actinopterygii</taxon>
        <taxon>Neopterygii</taxon>
        <taxon>Teleostei</taxon>
        <taxon>Notacanthiformes</taxon>
        <taxon>Halosauridae</taxon>
        <taxon>Aldrovandia</taxon>
    </lineage>
</organism>
<accession>A0AAD7R860</accession>
<feature type="transmembrane region" description="Helical" evidence="10">
    <location>
        <begin position="40"/>
        <end position="65"/>
    </location>
</feature>
<dbReference type="GO" id="GO:0004930">
    <property type="term" value="F:G protein-coupled receptor activity"/>
    <property type="evidence" value="ECO:0007669"/>
    <property type="project" value="UniProtKB-KW"/>
</dbReference>
<sequence length="304" mass="33699">MDRLDPNSSLLSNSSAHNASPFASNSSHGEPECPEPATGFLFWVAVEILTVALGLPANLRVLWALLRSQVDPSTSNVFIGSLAALDVVFLLMVPAHVVNYLLLDHPVLDRSLLFFFGLNEIGSPLFLSCVCLDRYFAVLHPVTFLRFRDVRYRAGCAGAVWAFTLGYSAYIAAVDFRHNDCIFIALFMGAFAVLIFCNLAILRALRRSGPASDEIHPMKRRAFRTVLSVFAVVLVSFLPAVLTYPYEHILPEEMFECYIYPVCYSFITLRACLQPLLYLFRAGRLPCLPSAGHVICCSSNSTSD</sequence>
<comment type="caution">
    <text evidence="12">The sequence shown here is derived from an EMBL/GenBank/DDBJ whole genome shotgun (WGS) entry which is preliminary data.</text>
</comment>
<feature type="transmembrane region" description="Helical" evidence="10">
    <location>
        <begin position="182"/>
        <end position="205"/>
    </location>
</feature>
<evidence type="ECO:0000259" key="11">
    <source>
        <dbReference type="PROSITE" id="PS50262"/>
    </source>
</evidence>
<dbReference type="GO" id="GO:0035025">
    <property type="term" value="P:positive regulation of Rho protein signal transduction"/>
    <property type="evidence" value="ECO:0007669"/>
    <property type="project" value="TreeGrafter"/>
</dbReference>
<protein>
    <recommendedName>
        <fullName evidence="11">G-protein coupled receptors family 1 profile domain-containing protein</fullName>
    </recommendedName>
</protein>
<feature type="transmembrane region" description="Helical" evidence="10">
    <location>
        <begin position="258"/>
        <end position="280"/>
    </location>
</feature>
<keyword evidence="7" id="KW-0325">Glycoprotein</keyword>
<evidence type="ECO:0000256" key="1">
    <source>
        <dbReference type="ARBA" id="ARBA00004141"/>
    </source>
</evidence>
<evidence type="ECO:0000256" key="9">
    <source>
        <dbReference type="SAM" id="MobiDB-lite"/>
    </source>
</evidence>
<dbReference type="PRINTS" id="PR00237">
    <property type="entry name" value="GPCRRHODOPSN"/>
</dbReference>
<dbReference type="PANTHER" id="PTHR24232">
    <property type="entry name" value="G-PROTEIN COUPLED RECEPTOR"/>
    <property type="match status" value="1"/>
</dbReference>
<feature type="transmembrane region" description="Helical" evidence="10">
    <location>
        <begin position="113"/>
        <end position="132"/>
    </location>
</feature>
<dbReference type="GO" id="GO:0005886">
    <property type="term" value="C:plasma membrane"/>
    <property type="evidence" value="ECO:0007669"/>
    <property type="project" value="TreeGrafter"/>
</dbReference>
<dbReference type="Proteomes" id="UP001221898">
    <property type="component" value="Unassembled WGS sequence"/>
</dbReference>
<evidence type="ECO:0000256" key="10">
    <source>
        <dbReference type="SAM" id="Phobius"/>
    </source>
</evidence>
<evidence type="ECO:0000313" key="12">
    <source>
        <dbReference type="EMBL" id="KAJ8371588.1"/>
    </source>
</evidence>
<dbReference type="SUPFAM" id="SSF81321">
    <property type="entry name" value="Family A G protein-coupled receptor-like"/>
    <property type="match status" value="1"/>
</dbReference>
<dbReference type="InterPro" id="IPR000276">
    <property type="entry name" value="GPCR_Rhodpsn"/>
</dbReference>
<proteinExistence type="predicted"/>
<feature type="transmembrane region" description="Helical" evidence="10">
    <location>
        <begin position="77"/>
        <end position="101"/>
    </location>
</feature>
<comment type="subcellular location">
    <subcellularLocation>
        <location evidence="1">Membrane</location>
        <topology evidence="1">Multi-pass membrane protein</topology>
    </subcellularLocation>
</comment>
<name>A0AAD7R860_9TELE</name>
<dbReference type="GO" id="GO:0007200">
    <property type="term" value="P:phospholipase C-activating G protein-coupled receptor signaling pathway"/>
    <property type="evidence" value="ECO:0007669"/>
    <property type="project" value="TreeGrafter"/>
</dbReference>
<feature type="domain" description="G-protein coupled receptors family 1 profile" evidence="11">
    <location>
        <begin position="57"/>
        <end position="278"/>
    </location>
</feature>
<reference evidence="12" key="1">
    <citation type="journal article" date="2023" name="Science">
        <title>Genome structures resolve the early diversification of teleost fishes.</title>
        <authorList>
            <person name="Parey E."/>
            <person name="Louis A."/>
            <person name="Montfort J."/>
            <person name="Bouchez O."/>
            <person name="Roques C."/>
            <person name="Iampietro C."/>
            <person name="Lluch J."/>
            <person name="Castinel A."/>
            <person name="Donnadieu C."/>
            <person name="Desvignes T."/>
            <person name="Floi Bucao C."/>
            <person name="Jouanno E."/>
            <person name="Wen M."/>
            <person name="Mejri S."/>
            <person name="Dirks R."/>
            <person name="Jansen H."/>
            <person name="Henkel C."/>
            <person name="Chen W.J."/>
            <person name="Zahm M."/>
            <person name="Cabau C."/>
            <person name="Klopp C."/>
            <person name="Thompson A.W."/>
            <person name="Robinson-Rechavi M."/>
            <person name="Braasch I."/>
            <person name="Lecointre G."/>
            <person name="Bobe J."/>
            <person name="Postlethwait J.H."/>
            <person name="Berthelot C."/>
            <person name="Roest Crollius H."/>
            <person name="Guiguen Y."/>
        </authorList>
    </citation>
    <scope>NUCLEOTIDE SEQUENCE</scope>
    <source>
        <strain evidence="12">NC1722</strain>
    </source>
</reference>
<dbReference type="Pfam" id="PF00001">
    <property type="entry name" value="7tm_1"/>
    <property type="match status" value="1"/>
</dbReference>
<evidence type="ECO:0000313" key="13">
    <source>
        <dbReference type="Proteomes" id="UP001221898"/>
    </source>
</evidence>
<keyword evidence="3 10" id="KW-1133">Transmembrane helix</keyword>
<keyword evidence="8" id="KW-0807">Transducer</keyword>
<dbReference type="EMBL" id="JAINUG010000443">
    <property type="protein sequence ID" value="KAJ8371588.1"/>
    <property type="molecule type" value="Genomic_DNA"/>
</dbReference>
<evidence type="ECO:0000256" key="6">
    <source>
        <dbReference type="ARBA" id="ARBA00023170"/>
    </source>
</evidence>